<name>W9WLA1_9EURO</name>
<dbReference type="EMBL" id="AMGW01000001">
    <property type="protein sequence ID" value="EXJ65361.1"/>
    <property type="molecule type" value="Genomic_DNA"/>
</dbReference>
<gene>
    <name evidence="2" type="ORF">A1O7_01702</name>
</gene>
<comment type="caution">
    <text evidence="2">The sequence shown here is derived from an EMBL/GenBank/DDBJ whole genome shotgun (WGS) entry which is preliminary data.</text>
</comment>
<dbReference type="AlphaFoldDB" id="W9WLA1"/>
<keyword evidence="3" id="KW-1185">Reference proteome</keyword>
<organism evidence="2 3">
    <name type="scientific">Cladophialophora yegresii CBS 114405</name>
    <dbReference type="NCBI Taxonomy" id="1182544"/>
    <lineage>
        <taxon>Eukaryota</taxon>
        <taxon>Fungi</taxon>
        <taxon>Dikarya</taxon>
        <taxon>Ascomycota</taxon>
        <taxon>Pezizomycotina</taxon>
        <taxon>Eurotiomycetes</taxon>
        <taxon>Chaetothyriomycetidae</taxon>
        <taxon>Chaetothyriales</taxon>
        <taxon>Herpotrichiellaceae</taxon>
        <taxon>Cladophialophora</taxon>
    </lineage>
</organism>
<proteinExistence type="predicted"/>
<dbReference type="HOGENOM" id="CLU_162134_0_0_1"/>
<protein>
    <submittedName>
        <fullName evidence="2">Uncharacterized protein</fullName>
    </submittedName>
</protein>
<dbReference type="OrthoDB" id="4158067at2759"/>
<evidence type="ECO:0000313" key="2">
    <source>
        <dbReference type="EMBL" id="EXJ65361.1"/>
    </source>
</evidence>
<dbReference type="RefSeq" id="XP_007753928.1">
    <property type="nucleotide sequence ID" value="XM_007755738.1"/>
</dbReference>
<accession>W9WLA1</accession>
<evidence type="ECO:0000313" key="3">
    <source>
        <dbReference type="Proteomes" id="UP000019473"/>
    </source>
</evidence>
<evidence type="ECO:0000256" key="1">
    <source>
        <dbReference type="SAM" id="MobiDB-lite"/>
    </source>
</evidence>
<reference evidence="2 3" key="1">
    <citation type="submission" date="2013-03" db="EMBL/GenBank/DDBJ databases">
        <title>The Genome Sequence of Cladophialophora yegresii CBS 114405.</title>
        <authorList>
            <consortium name="The Broad Institute Genomics Platform"/>
            <person name="Cuomo C."/>
            <person name="de Hoog S."/>
            <person name="Gorbushina A."/>
            <person name="Walker B."/>
            <person name="Young S.K."/>
            <person name="Zeng Q."/>
            <person name="Gargeya S."/>
            <person name="Fitzgerald M."/>
            <person name="Haas B."/>
            <person name="Abouelleil A."/>
            <person name="Allen A.W."/>
            <person name="Alvarado L."/>
            <person name="Arachchi H.M."/>
            <person name="Berlin A.M."/>
            <person name="Chapman S.B."/>
            <person name="Gainer-Dewar J."/>
            <person name="Goldberg J."/>
            <person name="Griggs A."/>
            <person name="Gujja S."/>
            <person name="Hansen M."/>
            <person name="Howarth C."/>
            <person name="Imamovic A."/>
            <person name="Ireland A."/>
            <person name="Larimer J."/>
            <person name="McCowan C."/>
            <person name="Murphy C."/>
            <person name="Pearson M."/>
            <person name="Poon T.W."/>
            <person name="Priest M."/>
            <person name="Roberts A."/>
            <person name="Saif S."/>
            <person name="Shea T."/>
            <person name="Sisk P."/>
            <person name="Sykes S."/>
            <person name="Wortman J."/>
            <person name="Nusbaum C."/>
            <person name="Birren B."/>
        </authorList>
    </citation>
    <scope>NUCLEOTIDE SEQUENCE [LARGE SCALE GENOMIC DNA]</scope>
    <source>
        <strain evidence="2 3">CBS 114405</strain>
    </source>
</reference>
<sequence>MDSNKDVCRGLLDSYLYYPVNLIDRLGNGSGHALQSGNKAAGYPNAAEGGKDSKKKDKKAMRSLKKEMDRHTDPELLRVAREDQKGLQEGTHSYSRDVALRELEEHAELPMISGASVEEGRRSGGE</sequence>
<feature type="region of interest" description="Disordered" evidence="1">
    <location>
        <begin position="28"/>
        <end position="72"/>
    </location>
</feature>
<dbReference type="GeneID" id="19176313"/>
<dbReference type="Proteomes" id="UP000019473">
    <property type="component" value="Unassembled WGS sequence"/>
</dbReference>
<dbReference type="VEuPathDB" id="FungiDB:A1O7_01702"/>